<evidence type="ECO:0000313" key="1">
    <source>
        <dbReference type="EMBL" id="KAF9884934.1"/>
    </source>
</evidence>
<sequence>MYKRPVLFKDNIPIPPDQGIREMNLAVSQWIRGIGEAWSNMINVAQDLLLSPLKAPDLEIVTGNTKHPEVTDRVITLDDDDPEAITAMICWMYRSRSPYETSLLARRDDAAAMMFYVRVYQVTDKYEVKYLNTQTIRKFKAAVRRGWGCDALPTVIDNVYSTTPSSDRGLRDPLVSVFVDHLDILLKREEIKQALKDTPEFTVDVLQLRHKR</sequence>
<keyword evidence="2" id="KW-1185">Reference proteome</keyword>
<proteinExistence type="predicted"/>
<dbReference type="PANTHER" id="PTHR47843">
    <property type="entry name" value="BTB DOMAIN-CONTAINING PROTEIN-RELATED"/>
    <property type="match status" value="1"/>
</dbReference>
<dbReference type="InterPro" id="IPR011333">
    <property type="entry name" value="SKP1/BTB/POZ_sf"/>
</dbReference>
<organism evidence="1 2">
    <name type="scientific">Aspergillus nanangensis</name>
    <dbReference type="NCBI Taxonomy" id="2582783"/>
    <lineage>
        <taxon>Eukaryota</taxon>
        <taxon>Fungi</taxon>
        <taxon>Dikarya</taxon>
        <taxon>Ascomycota</taxon>
        <taxon>Pezizomycotina</taxon>
        <taxon>Eurotiomycetes</taxon>
        <taxon>Eurotiomycetidae</taxon>
        <taxon>Eurotiales</taxon>
        <taxon>Aspergillaceae</taxon>
        <taxon>Aspergillus</taxon>
        <taxon>Aspergillus subgen. Circumdati</taxon>
    </lineage>
</organism>
<name>A0AAD4CEF5_ASPNN</name>
<protein>
    <submittedName>
        <fullName evidence="1">Uncharacterized protein</fullName>
    </submittedName>
</protein>
<accession>A0AAD4CEF5</accession>
<dbReference type="Proteomes" id="UP001194746">
    <property type="component" value="Unassembled WGS sequence"/>
</dbReference>
<evidence type="ECO:0000313" key="2">
    <source>
        <dbReference type="Proteomes" id="UP001194746"/>
    </source>
</evidence>
<gene>
    <name evidence="1" type="ORF">FE257_000925</name>
</gene>
<comment type="caution">
    <text evidence="1">The sequence shown here is derived from an EMBL/GenBank/DDBJ whole genome shotgun (WGS) entry which is preliminary data.</text>
</comment>
<dbReference type="EMBL" id="VCAU01000108">
    <property type="protein sequence ID" value="KAF9884934.1"/>
    <property type="molecule type" value="Genomic_DNA"/>
</dbReference>
<reference evidence="1" key="2">
    <citation type="submission" date="2020-02" db="EMBL/GenBank/DDBJ databases">
        <authorList>
            <person name="Gilchrist C.L.M."/>
            <person name="Chooi Y.-H."/>
        </authorList>
    </citation>
    <scope>NUCLEOTIDE SEQUENCE</scope>
    <source>
        <strain evidence="1">MST-FP2251</strain>
    </source>
</reference>
<reference evidence="1" key="1">
    <citation type="journal article" date="2019" name="Beilstein J. Org. Chem.">
        <title>Nanangenines: drimane sesquiterpenoids as the dominant metabolite cohort of a novel Australian fungus, Aspergillus nanangensis.</title>
        <authorList>
            <person name="Lacey H.J."/>
            <person name="Gilchrist C.L.M."/>
            <person name="Crombie A."/>
            <person name="Kalaitzis J.A."/>
            <person name="Vuong D."/>
            <person name="Rutledge P.J."/>
            <person name="Turner P."/>
            <person name="Pitt J.I."/>
            <person name="Lacey E."/>
            <person name="Chooi Y.H."/>
            <person name="Piggott A.M."/>
        </authorList>
    </citation>
    <scope>NUCLEOTIDE SEQUENCE</scope>
    <source>
        <strain evidence="1">MST-FP2251</strain>
    </source>
</reference>
<dbReference type="AlphaFoldDB" id="A0AAD4CEF5"/>
<dbReference type="Gene3D" id="3.30.710.10">
    <property type="entry name" value="Potassium Channel Kv1.1, Chain A"/>
    <property type="match status" value="1"/>
</dbReference>
<dbReference type="PANTHER" id="PTHR47843:SF5">
    <property type="entry name" value="BTB_POZ DOMAIN PROTEIN"/>
    <property type="match status" value="1"/>
</dbReference>